<dbReference type="SUPFAM" id="SSF52200">
    <property type="entry name" value="Toll/Interleukin receptor TIR domain"/>
    <property type="match status" value="1"/>
</dbReference>
<evidence type="ECO:0000259" key="6">
    <source>
        <dbReference type="PROSITE" id="PS50104"/>
    </source>
</evidence>
<gene>
    <name evidence="7" type="ORF">ACFPZ3_54700</name>
</gene>
<dbReference type="SUPFAM" id="SSF55248">
    <property type="entry name" value="PCD-like"/>
    <property type="match status" value="1"/>
</dbReference>
<dbReference type="GO" id="GO:0008124">
    <property type="term" value="F:4-alpha-hydroxytetrahydrobiopterin dehydratase activity"/>
    <property type="evidence" value="ECO:0007669"/>
    <property type="project" value="UniProtKB-EC"/>
</dbReference>
<proteinExistence type="inferred from homology"/>
<dbReference type="Gene3D" id="3.40.50.10140">
    <property type="entry name" value="Toll/interleukin-1 receptor homology (TIR) domain"/>
    <property type="match status" value="1"/>
</dbReference>
<dbReference type="Pfam" id="PF13676">
    <property type="entry name" value="TIR_2"/>
    <property type="match status" value="1"/>
</dbReference>
<comment type="caution">
    <text evidence="7">The sequence shown here is derived from an EMBL/GenBank/DDBJ whole genome shotgun (WGS) entry which is preliminary data.</text>
</comment>
<dbReference type="EC" id="4.2.1.96" evidence="3"/>
<name>A0ABW1D6V4_9ACTN</name>
<dbReference type="Gene3D" id="3.30.1360.20">
    <property type="entry name" value="Transcriptional coactivator/pterin dehydratase"/>
    <property type="match status" value="1"/>
</dbReference>
<reference evidence="8" key="1">
    <citation type="journal article" date="2019" name="Int. J. Syst. Evol. Microbiol.">
        <title>The Global Catalogue of Microorganisms (GCM) 10K type strain sequencing project: providing services to taxonomists for standard genome sequencing and annotation.</title>
        <authorList>
            <consortium name="The Broad Institute Genomics Platform"/>
            <consortium name="The Broad Institute Genome Sequencing Center for Infectious Disease"/>
            <person name="Wu L."/>
            <person name="Ma J."/>
        </authorList>
    </citation>
    <scope>NUCLEOTIDE SEQUENCE [LARGE SCALE GENOMIC DNA]</scope>
    <source>
        <strain evidence="8">CCUG 53903</strain>
    </source>
</reference>
<evidence type="ECO:0000256" key="3">
    <source>
        <dbReference type="ARBA" id="ARBA00013252"/>
    </source>
</evidence>
<evidence type="ECO:0000313" key="8">
    <source>
        <dbReference type="Proteomes" id="UP001596058"/>
    </source>
</evidence>
<dbReference type="PANTHER" id="PTHR12599">
    <property type="entry name" value="PTERIN-4-ALPHA-CARBINOLAMINE DEHYDRATASE"/>
    <property type="match status" value="1"/>
</dbReference>
<dbReference type="CDD" id="cd00488">
    <property type="entry name" value="PCD_DCoH"/>
    <property type="match status" value="1"/>
</dbReference>
<accession>A0ABW1D6V4</accession>
<dbReference type="InterPro" id="IPR035897">
    <property type="entry name" value="Toll_tir_struct_dom_sf"/>
</dbReference>
<dbReference type="InterPro" id="IPR001533">
    <property type="entry name" value="Pterin_deHydtase"/>
</dbReference>
<evidence type="ECO:0000256" key="4">
    <source>
        <dbReference type="ARBA" id="ARBA00021735"/>
    </source>
</evidence>
<evidence type="ECO:0000256" key="5">
    <source>
        <dbReference type="ARBA" id="ARBA00023239"/>
    </source>
</evidence>
<dbReference type="PROSITE" id="PS50104">
    <property type="entry name" value="TIR"/>
    <property type="match status" value="1"/>
</dbReference>
<dbReference type="EMBL" id="JBHSPA010000086">
    <property type="protein sequence ID" value="MFC5832958.1"/>
    <property type="molecule type" value="Genomic_DNA"/>
</dbReference>
<sequence>MSDIFISYRHSDSSARAGRLQAALRQAFGEHSVFMDTSSILPGEVWPKRLQAALDQAKVVLVVIGDQWIRAANEWGERLLDQEDDWVRREIATALGAAGKEVIPLLVCGARMPPAARLPAALRELPERQAVELRDEFFEHDLKMVVTQVKAKGASDRLVTGDSWYPHPPPDVPDALGEEKLAVAMEAVLRHWEVVESPLPQDLARTRVELYREYRFKTFRGAVAFMSEVAPGCDIAIHHPRWENVWRTVRVFLTTWDIGHRISDRDVQLAKYFDKAYEEFPGADPGE</sequence>
<evidence type="ECO:0000313" key="7">
    <source>
        <dbReference type="EMBL" id="MFC5832958.1"/>
    </source>
</evidence>
<dbReference type="RefSeq" id="WP_379522391.1">
    <property type="nucleotide sequence ID" value="NZ_JBHSPA010000086.1"/>
</dbReference>
<dbReference type="PANTHER" id="PTHR12599:SF0">
    <property type="entry name" value="PTERIN-4-ALPHA-CARBINOLAMINE DEHYDRATASE"/>
    <property type="match status" value="1"/>
</dbReference>
<dbReference type="InterPro" id="IPR036428">
    <property type="entry name" value="PCD_sf"/>
</dbReference>
<keyword evidence="8" id="KW-1185">Reference proteome</keyword>
<feature type="domain" description="TIR" evidence="6">
    <location>
        <begin position="1"/>
        <end position="137"/>
    </location>
</feature>
<protein>
    <recommendedName>
        <fullName evidence="4">Putative pterin-4-alpha-carbinolamine dehydratase</fullName>
        <ecNumber evidence="3">4.2.1.96</ecNumber>
    </recommendedName>
</protein>
<comment type="similarity">
    <text evidence="2">Belongs to the pterin-4-alpha-carbinolamine dehydratase family.</text>
</comment>
<keyword evidence="5 7" id="KW-0456">Lyase</keyword>
<evidence type="ECO:0000256" key="2">
    <source>
        <dbReference type="ARBA" id="ARBA00006472"/>
    </source>
</evidence>
<dbReference type="InterPro" id="IPR000157">
    <property type="entry name" value="TIR_dom"/>
</dbReference>
<comment type="catalytic activity">
    <reaction evidence="1">
        <text>(4aS,6R)-4a-hydroxy-L-erythro-5,6,7,8-tetrahydrobiopterin = (6R)-L-erythro-6,7-dihydrobiopterin + H2O</text>
        <dbReference type="Rhea" id="RHEA:11920"/>
        <dbReference type="ChEBI" id="CHEBI:15377"/>
        <dbReference type="ChEBI" id="CHEBI:15642"/>
        <dbReference type="ChEBI" id="CHEBI:43120"/>
        <dbReference type="EC" id="4.2.1.96"/>
    </reaction>
</comment>
<organism evidence="7 8">
    <name type="scientific">Nonomuraea insulae</name>
    <dbReference type="NCBI Taxonomy" id="1616787"/>
    <lineage>
        <taxon>Bacteria</taxon>
        <taxon>Bacillati</taxon>
        <taxon>Actinomycetota</taxon>
        <taxon>Actinomycetes</taxon>
        <taxon>Streptosporangiales</taxon>
        <taxon>Streptosporangiaceae</taxon>
        <taxon>Nonomuraea</taxon>
    </lineage>
</organism>
<dbReference type="Proteomes" id="UP001596058">
    <property type="component" value="Unassembled WGS sequence"/>
</dbReference>
<dbReference type="Pfam" id="PF01329">
    <property type="entry name" value="Pterin_4a"/>
    <property type="match status" value="1"/>
</dbReference>
<evidence type="ECO:0000256" key="1">
    <source>
        <dbReference type="ARBA" id="ARBA00001554"/>
    </source>
</evidence>